<sequence length="51" mass="5586">MGLSLWSSSCICCGLTTARKSLPIYQLLNRAYISARMSLLFSSIELTVSAQ</sequence>
<dbReference type="EMBL" id="KN431020">
    <property type="protein sequence ID" value="KHG25023.1"/>
    <property type="molecule type" value="Genomic_DNA"/>
</dbReference>
<evidence type="ECO:0000313" key="2">
    <source>
        <dbReference type="Proteomes" id="UP000032142"/>
    </source>
</evidence>
<dbReference type="Proteomes" id="UP000032142">
    <property type="component" value="Unassembled WGS sequence"/>
</dbReference>
<organism evidence="1 2">
    <name type="scientific">Gossypium arboreum</name>
    <name type="common">Tree cotton</name>
    <name type="synonym">Gossypium nanking</name>
    <dbReference type="NCBI Taxonomy" id="29729"/>
    <lineage>
        <taxon>Eukaryota</taxon>
        <taxon>Viridiplantae</taxon>
        <taxon>Streptophyta</taxon>
        <taxon>Embryophyta</taxon>
        <taxon>Tracheophyta</taxon>
        <taxon>Spermatophyta</taxon>
        <taxon>Magnoliopsida</taxon>
        <taxon>eudicotyledons</taxon>
        <taxon>Gunneridae</taxon>
        <taxon>Pentapetalae</taxon>
        <taxon>rosids</taxon>
        <taxon>malvids</taxon>
        <taxon>Malvales</taxon>
        <taxon>Malvaceae</taxon>
        <taxon>Malvoideae</taxon>
        <taxon>Gossypium</taxon>
    </lineage>
</organism>
<reference evidence="2" key="1">
    <citation type="submission" date="2014-09" db="EMBL/GenBank/DDBJ databases">
        <authorList>
            <person name="Mudge J."/>
            <person name="Ramaraj T."/>
            <person name="Lindquist I.E."/>
            <person name="Bharti A.K."/>
            <person name="Sundararajan A."/>
            <person name="Cameron C.T."/>
            <person name="Woodward J.E."/>
            <person name="May G.D."/>
            <person name="Brubaker C."/>
            <person name="Broadhvest J."/>
            <person name="Wilkins T.A."/>
        </authorList>
    </citation>
    <scope>NUCLEOTIDE SEQUENCE</scope>
    <source>
        <strain evidence="2">cv. AKA8401</strain>
    </source>
</reference>
<protein>
    <submittedName>
        <fullName evidence="1">Uncharacterized protein</fullName>
    </submittedName>
</protein>
<dbReference type="AlphaFoldDB" id="A0A0B0PF07"/>
<accession>A0A0B0PF07</accession>
<proteinExistence type="predicted"/>
<keyword evidence="2" id="KW-1185">Reference proteome</keyword>
<gene>
    <name evidence="1" type="ORF">F383_30952</name>
</gene>
<evidence type="ECO:0000313" key="1">
    <source>
        <dbReference type="EMBL" id="KHG25023.1"/>
    </source>
</evidence>
<name>A0A0B0PF07_GOSAR</name>